<feature type="domain" description="PAS" evidence="5">
    <location>
        <begin position="25"/>
        <end position="76"/>
    </location>
</feature>
<dbReference type="InterPro" id="IPR000014">
    <property type="entry name" value="PAS"/>
</dbReference>
<dbReference type="SUPFAM" id="SSF58104">
    <property type="entry name" value="Methyl-accepting chemotaxis protein (MCP) signaling domain"/>
    <property type="match status" value="1"/>
</dbReference>
<comment type="similarity">
    <text evidence="2">Belongs to the methyl-accepting chemotaxis (MCP) protein family.</text>
</comment>
<dbReference type="InterPro" id="IPR035965">
    <property type="entry name" value="PAS-like_dom_sf"/>
</dbReference>
<dbReference type="InterPro" id="IPR004089">
    <property type="entry name" value="MCPsignal_dom"/>
</dbReference>
<dbReference type="SMART" id="SM00304">
    <property type="entry name" value="HAMP"/>
    <property type="match status" value="2"/>
</dbReference>
<evidence type="ECO:0000256" key="2">
    <source>
        <dbReference type="ARBA" id="ARBA00029447"/>
    </source>
</evidence>
<dbReference type="FunFam" id="1.10.287.950:FF:000001">
    <property type="entry name" value="Methyl-accepting chemotaxis sensory transducer"/>
    <property type="match status" value="1"/>
</dbReference>
<dbReference type="PROSITE" id="PS50111">
    <property type="entry name" value="CHEMOTAXIS_TRANSDUC_2"/>
    <property type="match status" value="1"/>
</dbReference>
<dbReference type="Gene3D" id="3.30.450.20">
    <property type="entry name" value="PAS domain"/>
    <property type="match status" value="1"/>
</dbReference>
<feature type="domain" description="Methyl-accepting transducer" evidence="4">
    <location>
        <begin position="269"/>
        <end position="505"/>
    </location>
</feature>
<dbReference type="NCBIfam" id="TIGR00229">
    <property type="entry name" value="sensory_box"/>
    <property type="match status" value="1"/>
</dbReference>
<dbReference type="GO" id="GO:0007165">
    <property type="term" value="P:signal transduction"/>
    <property type="evidence" value="ECO:0007669"/>
    <property type="project" value="UniProtKB-KW"/>
</dbReference>
<protein>
    <submittedName>
        <fullName evidence="7">Aerotaxis receptor</fullName>
    </submittedName>
</protein>
<dbReference type="EMBL" id="MLJW01000013">
    <property type="protein sequence ID" value="OIR13732.1"/>
    <property type="molecule type" value="Genomic_DNA"/>
</dbReference>
<dbReference type="PANTHER" id="PTHR32089">
    <property type="entry name" value="METHYL-ACCEPTING CHEMOTAXIS PROTEIN MCPB"/>
    <property type="match status" value="1"/>
</dbReference>
<dbReference type="Pfam" id="PF08447">
    <property type="entry name" value="PAS_3"/>
    <property type="match status" value="1"/>
</dbReference>
<name>A0A1J5TJ45_9ZZZZ</name>
<evidence type="ECO:0000256" key="3">
    <source>
        <dbReference type="SAM" id="Phobius"/>
    </source>
</evidence>
<organism evidence="7">
    <name type="scientific">mine drainage metagenome</name>
    <dbReference type="NCBI Taxonomy" id="410659"/>
    <lineage>
        <taxon>unclassified sequences</taxon>
        <taxon>metagenomes</taxon>
        <taxon>ecological metagenomes</taxon>
    </lineage>
</organism>
<dbReference type="InterPro" id="IPR004090">
    <property type="entry name" value="Chemotax_Me-accpt_rcpt"/>
</dbReference>
<feature type="transmembrane region" description="Helical" evidence="3">
    <location>
        <begin position="191"/>
        <end position="211"/>
    </location>
</feature>
<dbReference type="GO" id="GO:0006935">
    <property type="term" value="P:chemotaxis"/>
    <property type="evidence" value="ECO:0007669"/>
    <property type="project" value="InterPro"/>
</dbReference>
<dbReference type="PROSITE" id="PS50885">
    <property type="entry name" value="HAMP"/>
    <property type="match status" value="1"/>
</dbReference>
<dbReference type="AlphaFoldDB" id="A0A1J5TJ45"/>
<dbReference type="Gene3D" id="1.10.287.950">
    <property type="entry name" value="Methyl-accepting chemotaxis protein"/>
    <property type="match status" value="1"/>
</dbReference>
<dbReference type="GO" id="GO:0004888">
    <property type="term" value="F:transmembrane signaling receptor activity"/>
    <property type="evidence" value="ECO:0007669"/>
    <property type="project" value="InterPro"/>
</dbReference>
<keyword evidence="3" id="KW-0472">Membrane</keyword>
<dbReference type="CDD" id="cd11386">
    <property type="entry name" value="MCP_signal"/>
    <property type="match status" value="1"/>
</dbReference>
<gene>
    <name evidence="7" type="primary">aer_5</name>
    <name evidence="7" type="ORF">GALL_48670</name>
</gene>
<dbReference type="CDD" id="cd06225">
    <property type="entry name" value="HAMP"/>
    <property type="match status" value="1"/>
</dbReference>
<accession>A0A1J5TJ45</accession>
<reference evidence="7" key="1">
    <citation type="submission" date="2016-10" db="EMBL/GenBank/DDBJ databases">
        <title>Sequence of Gallionella enrichment culture.</title>
        <authorList>
            <person name="Poehlein A."/>
            <person name="Muehling M."/>
            <person name="Daniel R."/>
        </authorList>
    </citation>
    <scope>NUCLEOTIDE SEQUENCE</scope>
</reference>
<dbReference type="InterPro" id="IPR013655">
    <property type="entry name" value="PAS_fold_3"/>
</dbReference>
<keyword evidence="3" id="KW-0812">Transmembrane</keyword>
<proteinExistence type="inferred from homology"/>
<dbReference type="InterPro" id="IPR003660">
    <property type="entry name" value="HAMP_dom"/>
</dbReference>
<evidence type="ECO:0000259" key="6">
    <source>
        <dbReference type="PROSITE" id="PS50885"/>
    </source>
</evidence>
<feature type="domain" description="HAMP" evidence="6">
    <location>
        <begin position="212"/>
        <end position="264"/>
    </location>
</feature>
<dbReference type="PANTHER" id="PTHR32089:SF74">
    <property type="entry name" value="METHYL-ACCEPTING CHEMOTAXIS PROTEIN AER"/>
    <property type="match status" value="1"/>
</dbReference>
<keyword evidence="3" id="KW-1133">Transmembrane helix</keyword>
<dbReference type="PRINTS" id="PR00260">
    <property type="entry name" value="CHEMTRNSDUCR"/>
</dbReference>
<dbReference type="CDD" id="cd00130">
    <property type="entry name" value="PAS"/>
    <property type="match status" value="1"/>
</dbReference>
<dbReference type="SMART" id="SM00283">
    <property type="entry name" value="MA"/>
    <property type="match status" value="1"/>
</dbReference>
<comment type="caution">
    <text evidence="7">The sequence shown here is derived from an EMBL/GenBank/DDBJ whole genome shotgun (WGS) entry which is preliminary data.</text>
</comment>
<dbReference type="SUPFAM" id="SSF55785">
    <property type="entry name" value="PYP-like sensor domain (PAS domain)"/>
    <property type="match status" value="1"/>
</dbReference>
<dbReference type="GO" id="GO:0016020">
    <property type="term" value="C:membrane"/>
    <property type="evidence" value="ECO:0007669"/>
    <property type="project" value="InterPro"/>
</dbReference>
<feature type="transmembrane region" description="Helical" evidence="3">
    <location>
        <begin position="165"/>
        <end position="185"/>
    </location>
</feature>
<evidence type="ECO:0000256" key="1">
    <source>
        <dbReference type="ARBA" id="ARBA00023224"/>
    </source>
</evidence>
<dbReference type="PROSITE" id="PS50112">
    <property type="entry name" value="PAS"/>
    <property type="match status" value="1"/>
</dbReference>
<evidence type="ECO:0000259" key="4">
    <source>
        <dbReference type="PROSITE" id="PS50111"/>
    </source>
</evidence>
<evidence type="ECO:0000313" key="7">
    <source>
        <dbReference type="EMBL" id="OIR13732.1"/>
    </source>
</evidence>
<dbReference type="Pfam" id="PF00672">
    <property type="entry name" value="HAMP"/>
    <property type="match status" value="1"/>
</dbReference>
<evidence type="ECO:0000259" key="5">
    <source>
        <dbReference type="PROSITE" id="PS50112"/>
    </source>
</evidence>
<keyword evidence="7" id="KW-0675">Receptor</keyword>
<sequence length="542" mass="58081">MRNNQPVSGREFPFPEGKTVISYTNLKGQITRANAAFVELSGYTRDELIGQPHNLVRHPDMPPEAFRDLWDTLKKGRPWSGLVKNRRKDGDHYWVRAYASPLADGSGYVSVRVAASREEIGAAEQLYAKMNRDASISLDEGQVVSGNALARLSRRFNNISIATRLWLLTANGVAGFILAIAAIWYGLDTATLTIIGGLASAALLIQAWKVINRIRRCLNASKVAAETIAAGDLTKPLPPASKDELGDLNAALSVMRNNLHELIANVREGIASLNQSSGDVSVSANNSSEVSQMQSEAASGMASAMEELSVSIDQVSEHADNAHRVSQISSEKAVEGGRVIHSAATEMENIAQSVNHVAEKIHGLEEYSRQISGIAEAIREIADQTNLLALNAAIEAARAGEQGRGFAVVADEVRKLAERTANSTKEISGMIVKIQDGTGEAVKEMGVSVTKVNEGVELARKAGDSVSSIREAAENAARDVDDITHAIQEQSLAARDIAQRIEKIAQGTEQNTLASSQTAASAGQMAELSKSLDELAARFRIA</sequence>
<keyword evidence="1" id="KW-0807">Transducer</keyword>
<dbReference type="Pfam" id="PF00015">
    <property type="entry name" value="MCPsignal"/>
    <property type="match status" value="1"/>
</dbReference>